<dbReference type="InterPro" id="IPR050109">
    <property type="entry name" value="HTH-type_TetR-like_transc_reg"/>
</dbReference>
<accession>A0A3L7AS79</accession>
<organism evidence="4 5">
    <name type="scientific">Mycetocola lacteus</name>
    <dbReference type="NCBI Taxonomy" id="76637"/>
    <lineage>
        <taxon>Bacteria</taxon>
        <taxon>Bacillati</taxon>
        <taxon>Actinomycetota</taxon>
        <taxon>Actinomycetes</taxon>
        <taxon>Micrococcales</taxon>
        <taxon>Microbacteriaceae</taxon>
        <taxon>Mycetocola</taxon>
    </lineage>
</organism>
<dbReference type="PROSITE" id="PS50977">
    <property type="entry name" value="HTH_TETR_2"/>
    <property type="match status" value="1"/>
</dbReference>
<evidence type="ECO:0000313" key="4">
    <source>
        <dbReference type="EMBL" id="RLP82288.1"/>
    </source>
</evidence>
<evidence type="ECO:0000313" key="5">
    <source>
        <dbReference type="Proteomes" id="UP000269438"/>
    </source>
</evidence>
<dbReference type="SUPFAM" id="SSF48498">
    <property type="entry name" value="Tetracyclin repressor-like, C-terminal domain"/>
    <property type="match status" value="1"/>
</dbReference>
<evidence type="ECO:0000256" key="2">
    <source>
        <dbReference type="PROSITE-ProRule" id="PRU00335"/>
    </source>
</evidence>
<proteinExistence type="predicted"/>
<dbReference type="OrthoDB" id="7505659at2"/>
<dbReference type="PRINTS" id="PR00455">
    <property type="entry name" value="HTHTETR"/>
</dbReference>
<evidence type="ECO:0000256" key="1">
    <source>
        <dbReference type="ARBA" id="ARBA00023125"/>
    </source>
</evidence>
<protein>
    <submittedName>
        <fullName evidence="4">TetR/AcrR family transcriptional regulator</fullName>
    </submittedName>
</protein>
<keyword evidence="1 2" id="KW-0238">DNA-binding</keyword>
<name>A0A3L7AS79_9MICO</name>
<dbReference type="RefSeq" id="WP_121688821.1">
    <property type="nucleotide sequence ID" value="NZ_RCUY01000009.1"/>
</dbReference>
<evidence type="ECO:0000259" key="3">
    <source>
        <dbReference type="PROSITE" id="PS50977"/>
    </source>
</evidence>
<comment type="caution">
    <text evidence="4">The sequence shown here is derived from an EMBL/GenBank/DDBJ whole genome shotgun (WGS) entry which is preliminary data.</text>
</comment>
<gene>
    <name evidence="4" type="ORF">D9V34_10885</name>
</gene>
<dbReference type="GO" id="GO:0000976">
    <property type="term" value="F:transcription cis-regulatory region binding"/>
    <property type="evidence" value="ECO:0007669"/>
    <property type="project" value="TreeGrafter"/>
</dbReference>
<dbReference type="EMBL" id="RCUY01000009">
    <property type="protein sequence ID" value="RLP82288.1"/>
    <property type="molecule type" value="Genomic_DNA"/>
</dbReference>
<dbReference type="Pfam" id="PF00440">
    <property type="entry name" value="TetR_N"/>
    <property type="match status" value="1"/>
</dbReference>
<keyword evidence="5" id="KW-1185">Reference proteome</keyword>
<dbReference type="InterPro" id="IPR009057">
    <property type="entry name" value="Homeodomain-like_sf"/>
</dbReference>
<sequence length="192" mass="21384">MSDRSPLSPKGTRQREKILTVALEVFADEGYRGTSLRTVAARCELSLAGVMHYFESREDLLVQILQRRDEVDAAAISAEHPIRDFIAVLEANTSRPGLVELFVTMSAAASSPDHPAAAYFRDRYARIVDELCEFLDQRGDTRPLTDRARDARALIALADGLQQQWVTNRTLSIADEFAYALATHSNGFLRAD</sequence>
<feature type="DNA-binding region" description="H-T-H motif" evidence="2">
    <location>
        <begin position="35"/>
        <end position="54"/>
    </location>
</feature>
<feature type="domain" description="HTH tetR-type" evidence="3">
    <location>
        <begin position="12"/>
        <end position="72"/>
    </location>
</feature>
<dbReference type="Gene3D" id="1.10.357.10">
    <property type="entry name" value="Tetracycline Repressor, domain 2"/>
    <property type="match status" value="1"/>
</dbReference>
<dbReference type="PANTHER" id="PTHR30055">
    <property type="entry name" value="HTH-TYPE TRANSCRIPTIONAL REGULATOR RUTR"/>
    <property type="match status" value="1"/>
</dbReference>
<dbReference type="Proteomes" id="UP000269438">
    <property type="component" value="Unassembled WGS sequence"/>
</dbReference>
<dbReference type="InterPro" id="IPR036271">
    <property type="entry name" value="Tet_transcr_reg_TetR-rel_C_sf"/>
</dbReference>
<dbReference type="AlphaFoldDB" id="A0A3L7AS79"/>
<dbReference type="GO" id="GO:0003700">
    <property type="term" value="F:DNA-binding transcription factor activity"/>
    <property type="evidence" value="ECO:0007669"/>
    <property type="project" value="TreeGrafter"/>
</dbReference>
<dbReference type="PANTHER" id="PTHR30055:SF226">
    <property type="entry name" value="HTH-TYPE TRANSCRIPTIONAL REGULATOR PKSA"/>
    <property type="match status" value="1"/>
</dbReference>
<reference evidence="4 5" key="1">
    <citation type="submission" date="2018-10" db="EMBL/GenBank/DDBJ databases">
        <authorList>
            <person name="Li J."/>
        </authorList>
    </citation>
    <scope>NUCLEOTIDE SEQUENCE [LARGE SCALE GENOMIC DNA]</scope>
    <source>
        <strain evidence="4 5">JCM 11654</strain>
    </source>
</reference>
<dbReference type="InterPro" id="IPR001647">
    <property type="entry name" value="HTH_TetR"/>
</dbReference>
<dbReference type="SUPFAM" id="SSF46689">
    <property type="entry name" value="Homeodomain-like"/>
    <property type="match status" value="1"/>
</dbReference>